<name>A0ABR7ST89_9ACTN</name>
<protein>
    <recommendedName>
        <fullName evidence="4">Helix-turn-helix domain-containing protein</fullName>
    </recommendedName>
</protein>
<proteinExistence type="predicted"/>
<feature type="compositionally biased region" description="Low complexity" evidence="1">
    <location>
        <begin position="121"/>
        <end position="136"/>
    </location>
</feature>
<comment type="caution">
    <text evidence="2">The sequence shown here is derived from an EMBL/GenBank/DDBJ whole genome shotgun (WGS) entry which is preliminary data.</text>
</comment>
<dbReference type="RefSeq" id="WP_187818540.1">
    <property type="nucleotide sequence ID" value="NZ_JACTVJ010000023.1"/>
</dbReference>
<sequence length="302" mass="32098">MQRHAIPPARFFTQVPNEILRHPRLSSDAVRLLTWQLSLPEGDSSPLSRTAEQAGLGRIAFTRAKRQLKEEGYVHEWREQCGRGRWVTRQLVSNVPLSAAEAAAVRDGGASPASTAEVTEPTDSPLPSDAPPAAGDPTPPSVGDHPDEPPSENTSNPPRAAQLVADLSALDGRLHVPRAMLPELTALAAAWLGAGHAADDVRAAVTRGLPATGSPILRPGGLLRYLLKEVPPVRVPQRPRVAAMRECAGEQHVQPMLFRPVDDEDRCGECRADKAAAPPPAGGLAALRGAALARTALRHGHA</sequence>
<evidence type="ECO:0000313" key="2">
    <source>
        <dbReference type="EMBL" id="MBC9718109.1"/>
    </source>
</evidence>
<reference evidence="2 3" key="1">
    <citation type="submission" date="2020-08" db="EMBL/GenBank/DDBJ databases">
        <title>Genemic of Streptomyces polyaspartic.</title>
        <authorList>
            <person name="Liu W."/>
        </authorList>
    </citation>
    <scope>NUCLEOTIDE SEQUENCE [LARGE SCALE GENOMIC DNA]</scope>
    <source>
        <strain evidence="2 3">TRM66268-LWL</strain>
    </source>
</reference>
<dbReference type="EMBL" id="JACTVJ010000023">
    <property type="protein sequence ID" value="MBC9718109.1"/>
    <property type="molecule type" value="Genomic_DNA"/>
</dbReference>
<accession>A0ABR7ST89</accession>
<keyword evidence="3" id="KW-1185">Reference proteome</keyword>
<evidence type="ECO:0000313" key="3">
    <source>
        <dbReference type="Proteomes" id="UP000642284"/>
    </source>
</evidence>
<feature type="region of interest" description="Disordered" evidence="1">
    <location>
        <begin position="103"/>
        <end position="158"/>
    </location>
</feature>
<organism evidence="2 3">
    <name type="scientific">Streptomyces polyasparticus</name>
    <dbReference type="NCBI Taxonomy" id="2767826"/>
    <lineage>
        <taxon>Bacteria</taxon>
        <taxon>Bacillati</taxon>
        <taxon>Actinomycetota</taxon>
        <taxon>Actinomycetes</taxon>
        <taxon>Kitasatosporales</taxon>
        <taxon>Streptomycetaceae</taxon>
        <taxon>Streptomyces</taxon>
    </lineage>
</organism>
<evidence type="ECO:0000256" key="1">
    <source>
        <dbReference type="SAM" id="MobiDB-lite"/>
    </source>
</evidence>
<gene>
    <name evidence="2" type="ORF">H9Y04_36845</name>
</gene>
<evidence type="ECO:0008006" key="4">
    <source>
        <dbReference type="Google" id="ProtNLM"/>
    </source>
</evidence>
<dbReference type="Proteomes" id="UP000642284">
    <property type="component" value="Unassembled WGS sequence"/>
</dbReference>